<feature type="non-terminal residue" evidence="6">
    <location>
        <position position="697"/>
    </location>
</feature>
<dbReference type="Gene3D" id="3.80.10.10">
    <property type="entry name" value="Ribonuclease Inhibitor"/>
    <property type="match status" value="1"/>
</dbReference>
<evidence type="ECO:0000313" key="7">
    <source>
        <dbReference type="Proteomes" id="UP000243686"/>
    </source>
</evidence>
<reference evidence="6 7" key="1">
    <citation type="submission" date="2015-03" db="EMBL/GenBank/DDBJ databases">
        <title>Draft genome of the nematode, Opisthorchis viverrini.</title>
        <authorList>
            <person name="Mitreva M."/>
        </authorList>
    </citation>
    <scope>NUCLEOTIDE SEQUENCE [LARGE SCALE GENOMIC DNA]</scope>
    <source>
        <strain evidence="6">Khon Kaen</strain>
    </source>
</reference>
<keyword evidence="7" id="KW-1185">Reference proteome</keyword>
<evidence type="ECO:0000256" key="3">
    <source>
        <dbReference type="ARBA" id="ARBA00022614"/>
    </source>
</evidence>
<feature type="region of interest" description="Disordered" evidence="5">
    <location>
        <begin position="291"/>
        <end position="319"/>
    </location>
</feature>
<keyword evidence="2" id="KW-0963">Cytoplasm</keyword>
<evidence type="ECO:0000256" key="5">
    <source>
        <dbReference type="SAM" id="MobiDB-lite"/>
    </source>
</evidence>
<dbReference type="SUPFAM" id="SSF52058">
    <property type="entry name" value="L domain-like"/>
    <property type="match status" value="1"/>
</dbReference>
<dbReference type="EMBL" id="KV895147">
    <property type="protein sequence ID" value="OON17596.1"/>
    <property type="molecule type" value="Genomic_DNA"/>
</dbReference>
<evidence type="ECO:0000256" key="2">
    <source>
        <dbReference type="ARBA" id="ARBA00022490"/>
    </source>
</evidence>
<evidence type="ECO:0000256" key="4">
    <source>
        <dbReference type="ARBA" id="ARBA00022737"/>
    </source>
</evidence>
<protein>
    <submittedName>
        <fullName evidence="6">Uncharacterized protein</fullName>
    </submittedName>
</protein>
<feature type="compositionally biased region" description="Polar residues" evidence="5">
    <location>
        <begin position="428"/>
        <end position="441"/>
    </location>
</feature>
<dbReference type="InterPro" id="IPR032675">
    <property type="entry name" value="LRR_dom_sf"/>
</dbReference>
<evidence type="ECO:0000313" key="6">
    <source>
        <dbReference type="EMBL" id="OON17596.1"/>
    </source>
</evidence>
<dbReference type="PANTHER" id="PTHR22710">
    <property type="entry name" value="X-RAY RADIATION RESISTANCE ASSOCIATED PROTEIN 1 XRRA1"/>
    <property type="match status" value="1"/>
</dbReference>
<organism evidence="6 7">
    <name type="scientific">Opisthorchis viverrini</name>
    <name type="common">Southeast Asian liver fluke</name>
    <dbReference type="NCBI Taxonomy" id="6198"/>
    <lineage>
        <taxon>Eukaryota</taxon>
        <taxon>Metazoa</taxon>
        <taxon>Spiralia</taxon>
        <taxon>Lophotrochozoa</taxon>
        <taxon>Platyhelminthes</taxon>
        <taxon>Trematoda</taxon>
        <taxon>Digenea</taxon>
        <taxon>Opisthorchiida</taxon>
        <taxon>Opisthorchiata</taxon>
        <taxon>Opisthorchiidae</taxon>
        <taxon>Opisthorchis</taxon>
    </lineage>
</organism>
<feature type="compositionally biased region" description="Low complexity" evidence="5">
    <location>
        <begin position="204"/>
        <end position="219"/>
    </location>
</feature>
<proteinExistence type="predicted"/>
<feature type="region of interest" description="Disordered" evidence="5">
    <location>
        <begin position="194"/>
        <end position="219"/>
    </location>
</feature>
<name>A0A1S8WT10_OPIVI</name>
<feature type="non-terminal residue" evidence="6">
    <location>
        <position position="1"/>
    </location>
</feature>
<dbReference type="AlphaFoldDB" id="A0A1S8WT10"/>
<dbReference type="Proteomes" id="UP000243686">
    <property type="component" value="Unassembled WGS sequence"/>
</dbReference>
<accession>A0A1S8WT10</accession>
<keyword evidence="3" id="KW-0433">Leucine-rich repeat</keyword>
<sequence>LRVLNVAHNLFQGIPLLRSATSIRVRKQSSPERSIAVDKKDAVLMSGAQRKHIEQNSDYSSADQSVIDLRGPTRPPISLFALQPSMRKPMDQILFNAASEPVENPKDRLVMVAVDSKQQQKTLIKQRSPLAPRVRIVDEFIGHADVQRVFRIRERLLAQLGGTVSRLGNPRIMVNPVSPITGKGASHWYRTGTKWVDGSRKNQTPSKTSPNSSTKSDNPLCMPPFPALQCVDLSNNQIAFEERLLPVATWLELRELVLFNNPVVTSHTGTPPLLRKLLVQRLKIKLHCTAESSNDSDPTAVKDAHSLNSDASSTPKRPPVLLTKVSGPHSTMSCKQGLSAVQKGIRRESQTKRPTVIQVSAPMRSEPSNQSLKVVQCAFKRIAQQSVTTPELQPDRKALESPALSSDTLRSEIQLHRGHLQKDIVVPHSTSPSSQRSTNESLGGWGDSDSVTGDQPGPSRAQPTDFVDDHQEHTCIQKPTPALGSIIPEQTESDSIFPYPGPILPGLPWLVEEKNLPECKLPSIQVCLGELRHLKQRQPNLCPSIGASVTESIRHDAGTKSMLKVAQSVLRPPNENLAMEKNEKQLDPDLREKIILTGTLRAHPQTVLPSASSSATELKPLNSVAVRSSPPNAINTTIDRRDTRKLNRNIRVLDEVKKVNTFLVSRYMGVVPFDFVACSEASQADMLVPVSIVLSQR</sequence>
<feature type="compositionally biased region" description="Polar residues" evidence="5">
    <location>
        <begin position="306"/>
        <end position="315"/>
    </location>
</feature>
<evidence type="ECO:0000256" key="1">
    <source>
        <dbReference type="ARBA" id="ARBA00004496"/>
    </source>
</evidence>
<feature type="region of interest" description="Disordered" evidence="5">
    <location>
        <begin position="341"/>
        <end position="369"/>
    </location>
</feature>
<dbReference type="PANTHER" id="PTHR22710:SF2">
    <property type="entry name" value="X-RAY RADIATION RESISTANCE-ASSOCIATED PROTEIN 1"/>
    <property type="match status" value="1"/>
</dbReference>
<feature type="region of interest" description="Disordered" evidence="5">
    <location>
        <begin position="423"/>
        <end position="466"/>
    </location>
</feature>
<comment type="subcellular location">
    <subcellularLocation>
        <location evidence="1">Cytoplasm</location>
    </subcellularLocation>
</comment>
<dbReference type="GO" id="GO:0005634">
    <property type="term" value="C:nucleus"/>
    <property type="evidence" value="ECO:0007669"/>
    <property type="project" value="TreeGrafter"/>
</dbReference>
<feature type="region of interest" description="Disordered" evidence="5">
    <location>
        <begin position="387"/>
        <end position="407"/>
    </location>
</feature>
<gene>
    <name evidence="6" type="ORF">X801_06565</name>
</gene>
<dbReference type="GO" id="GO:0005737">
    <property type="term" value="C:cytoplasm"/>
    <property type="evidence" value="ECO:0007669"/>
    <property type="project" value="UniProtKB-SubCell"/>
</dbReference>
<keyword evidence="4" id="KW-0677">Repeat</keyword>